<dbReference type="Gene3D" id="1.10.150.130">
    <property type="match status" value="1"/>
</dbReference>
<evidence type="ECO:0000256" key="3">
    <source>
        <dbReference type="ARBA" id="ARBA00023125"/>
    </source>
</evidence>
<dbReference type="InterPro" id="IPR044068">
    <property type="entry name" value="CB"/>
</dbReference>
<organism evidence="9 10">
    <name type="scientific">Roseospira goensis</name>
    <dbReference type="NCBI Taxonomy" id="391922"/>
    <lineage>
        <taxon>Bacteria</taxon>
        <taxon>Pseudomonadati</taxon>
        <taxon>Pseudomonadota</taxon>
        <taxon>Alphaproteobacteria</taxon>
        <taxon>Rhodospirillales</taxon>
        <taxon>Rhodospirillaceae</taxon>
        <taxon>Roseospira</taxon>
    </lineage>
</organism>
<evidence type="ECO:0000259" key="8">
    <source>
        <dbReference type="PROSITE" id="PS51900"/>
    </source>
</evidence>
<evidence type="ECO:0000256" key="1">
    <source>
        <dbReference type="ARBA" id="ARBA00008857"/>
    </source>
</evidence>
<dbReference type="InterPro" id="IPR002104">
    <property type="entry name" value="Integrase_catalytic"/>
</dbReference>
<gene>
    <name evidence="9" type="ORF">GGD88_000232</name>
</gene>
<feature type="region of interest" description="Disordered" evidence="6">
    <location>
        <begin position="1"/>
        <end position="23"/>
    </location>
</feature>
<dbReference type="GO" id="GO:0015074">
    <property type="term" value="P:DNA integration"/>
    <property type="evidence" value="ECO:0007669"/>
    <property type="project" value="UniProtKB-KW"/>
</dbReference>
<dbReference type="GO" id="GO:0006310">
    <property type="term" value="P:DNA recombination"/>
    <property type="evidence" value="ECO:0007669"/>
    <property type="project" value="UniProtKB-KW"/>
</dbReference>
<dbReference type="InterPro" id="IPR010998">
    <property type="entry name" value="Integrase_recombinase_N"/>
</dbReference>
<dbReference type="InterPro" id="IPR013762">
    <property type="entry name" value="Integrase-like_cat_sf"/>
</dbReference>
<evidence type="ECO:0000256" key="6">
    <source>
        <dbReference type="SAM" id="MobiDB-lite"/>
    </source>
</evidence>
<evidence type="ECO:0000313" key="9">
    <source>
        <dbReference type="EMBL" id="MBB4284525.1"/>
    </source>
</evidence>
<feature type="domain" description="Core-binding (CB)" evidence="8">
    <location>
        <begin position="154"/>
        <end position="233"/>
    </location>
</feature>
<dbReference type="GO" id="GO:0003677">
    <property type="term" value="F:DNA binding"/>
    <property type="evidence" value="ECO:0007669"/>
    <property type="project" value="UniProtKB-UniRule"/>
</dbReference>
<name>A0A7W6RWI4_9PROT</name>
<dbReference type="AlphaFoldDB" id="A0A7W6RWI4"/>
<dbReference type="PROSITE" id="PS51900">
    <property type="entry name" value="CB"/>
    <property type="match status" value="1"/>
</dbReference>
<proteinExistence type="inferred from homology"/>
<evidence type="ECO:0000256" key="4">
    <source>
        <dbReference type="ARBA" id="ARBA00023172"/>
    </source>
</evidence>
<dbReference type="InterPro" id="IPR011010">
    <property type="entry name" value="DNA_brk_join_enz"/>
</dbReference>
<protein>
    <submittedName>
        <fullName evidence="9">Integrase</fullName>
    </submittedName>
</protein>
<dbReference type="Gene3D" id="1.10.443.10">
    <property type="entry name" value="Intergrase catalytic core"/>
    <property type="match status" value="2"/>
</dbReference>
<keyword evidence="3 5" id="KW-0238">DNA-binding</keyword>
<dbReference type="InterPro" id="IPR050808">
    <property type="entry name" value="Phage_Integrase"/>
</dbReference>
<evidence type="ECO:0000256" key="2">
    <source>
        <dbReference type="ARBA" id="ARBA00022908"/>
    </source>
</evidence>
<dbReference type="PROSITE" id="PS51898">
    <property type="entry name" value="TYR_RECOMBINASE"/>
    <property type="match status" value="1"/>
</dbReference>
<dbReference type="SUPFAM" id="SSF56349">
    <property type="entry name" value="DNA breaking-rejoining enzymes"/>
    <property type="match status" value="1"/>
</dbReference>
<dbReference type="PANTHER" id="PTHR30629:SF2">
    <property type="entry name" value="PROPHAGE INTEGRASE INTS-RELATED"/>
    <property type="match status" value="1"/>
</dbReference>
<sequence length="423" mass="47153">MPEPSLPGRSRARSRTQADTSKPDRRYLYRIGGRWYARIPVPSQLRKAFGSPVYQRALGTADLNEARKRRWDVLEEARAVFARHLQGQADSPPDASYEAWRAHLKRMGSVTPAPDGDDITPPDLQRIMDALTAEDADEDDPRVRAVRDHLQGLPVASEVLDDYLTHNPKRSATTETNYRASLRQWAQGNGDHPLTGVTRRQAVQWLDTVAQGKARDTVKRHVTVMSHLWDWAHRLEENPPSNPFRGLQQAAGKRGHAARGYEVFTGDELQRLFAALEADPALHAVALVSLYSGLRLNECLTAKRHTVGGVECFDLEGGKTVNARRIVPVHPRLADVTVPQDVNAKALSVRFSRLGKTLALPEGKTFHSLRKCFTTALERSGCPEDIAVRLLGHRPVSLSYRVYSAGHDAADLKRWVETVAFGV</sequence>
<feature type="domain" description="Tyr recombinase" evidence="7">
    <location>
        <begin position="259"/>
        <end position="417"/>
    </location>
</feature>
<reference evidence="9 10" key="1">
    <citation type="submission" date="2020-08" db="EMBL/GenBank/DDBJ databases">
        <title>Genome sequencing of Purple Non-Sulfur Bacteria from various extreme environments.</title>
        <authorList>
            <person name="Mayer M."/>
        </authorList>
    </citation>
    <scope>NUCLEOTIDE SEQUENCE [LARGE SCALE GENOMIC DNA]</scope>
    <source>
        <strain evidence="9 10">JA135</strain>
    </source>
</reference>
<dbReference type="InterPro" id="IPR046668">
    <property type="entry name" value="DUF6538"/>
</dbReference>
<keyword evidence="10" id="KW-1185">Reference proteome</keyword>
<dbReference type="PANTHER" id="PTHR30629">
    <property type="entry name" value="PROPHAGE INTEGRASE"/>
    <property type="match status" value="1"/>
</dbReference>
<evidence type="ECO:0000259" key="7">
    <source>
        <dbReference type="PROSITE" id="PS51898"/>
    </source>
</evidence>
<evidence type="ECO:0000256" key="5">
    <source>
        <dbReference type="PROSITE-ProRule" id="PRU01248"/>
    </source>
</evidence>
<dbReference type="Proteomes" id="UP000555728">
    <property type="component" value="Unassembled WGS sequence"/>
</dbReference>
<evidence type="ECO:0000313" key="10">
    <source>
        <dbReference type="Proteomes" id="UP000555728"/>
    </source>
</evidence>
<keyword evidence="2" id="KW-0229">DNA integration</keyword>
<dbReference type="Pfam" id="PF20172">
    <property type="entry name" value="DUF6538"/>
    <property type="match status" value="1"/>
</dbReference>
<comment type="caution">
    <text evidence="9">The sequence shown here is derived from an EMBL/GenBank/DDBJ whole genome shotgun (WGS) entry which is preliminary data.</text>
</comment>
<dbReference type="RefSeq" id="WP_184431011.1">
    <property type="nucleotide sequence ID" value="NZ_JACIGI010000002.1"/>
</dbReference>
<keyword evidence="4" id="KW-0233">DNA recombination</keyword>
<accession>A0A7W6RWI4</accession>
<comment type="similarity">
    <text evidence="1">Belongs to the 'phage' integrase family.</text>
</comment>
<dbReference type="EMBL" id="JACIGI010000002">
    <property type="protein sequence ID" value="MBB4284525.1"/>
    <property type="molecule type" value="Genomic_DNA"/>
</dbReference>